<reference evidence="2" key="1">
    <citation type="journal article" date="2019" name="Microbiology">
        <title>Complete Genome Sequence of an Uncultured Bacterium of the Candidate Phylum Bipolaricaulota.</title>
        <authorList>
            <person name="Kadnikov V.V."/>
            <person name="Mardanov A.V."/>
            <person name="Beletsky A.V."/>
            <person name="Frank Y.A."/>
            <person name="Karnachuk O.V."/>
            <person name="Ravin N.V."/>
        </authorList>
    </citation>
    <scope>NUCLEOTIDE SEQUENCE [LARGE SCALE GENOMIC DNA]</scope>
</reference>
<name>A0A6I6D5B1_9FIRM</name>
<evidence type="ECO:0008006" key="3">
    <source>
        <dbReference type="Google" id="ProtNLM"/>
    </source>
</evidence>
<accession>A0A6I6D5B1</accession>
<evidence type="ECO:0000313" key="1">
    <source>
        <dbReference type="EMBL" id="QGT98606.1"/>
    </source>
</evidence>
<dbReference type="KEGG" id="salq:SYNTR_0013"/>
<gene>
    <name evidence="1" type="ORF">SYNTR_0013</name>
</gene>
<dbReference type="OrthoDB" id="2961302at2"/>
<dbReference type="AlphaFoldDB" id="A0A6I6D5B1"/>
<evidence type="ECO:0000313" key="2">
    <source>
        <dbReference type="Proteomes" id="UP000426444"/>
    </source>
</evidence>
<sequence length="357" mass="40267">MTDTLKELNELGKGQIIGESYKLANGITLTLDAILLDDNQLLAFFTFSDPEGNVDKINVGPSLYIETTFGKEHMRWAQGEMNEDMTEAHYMASFKPPFFLAKQLTFVYGNPLDPYYDKEKAEISFELNRSTAMGNTLKKNLNETIKVDNNEIRFDSISASATTTVINGTIQNSIELARDHFLGERTFPHSVNVELLANGEKVKHHGSGMRTNVHGIKFYHEFDALPSDLETLDIKLMSFSAGYDVDAKIELKKGANNVTTNVLGQEIEINKIYESNGDTFITITTEESVVLTDVYLLMDGEKVSLKETIQSEYDKKHNEITHTLTLRFPGVAEELELNINRMTYLVHCNEKISIKID</sequence>
<organism evidence="1 2">
    <name type="scientific">Candidatus Syntrophocurvum alkaliphilum</name>
    <dbReference type="NCBI Taxonomy" id="2293317"/>
    <lineage>
        <taxon>Bacteria</taxon>
        <taxon>Bacillati</taxon>
        <taxon>Bacillota</taxon>
        <taxon>Clostridia</taxon>
        <taxon>Eubacteriales</taxon>
        <taxon>Syntrophomonadaceae</taxon>
        <taxon>Candidatus Syntrophocurvum</taxon>
    </lineage>
</organism>
<dbReference type="Proteomes" id="UP000426444">
    <property type="component" value="Chromosome"/>
</dbReference>
<keyword evidence="2" id="KW-1185">Reference proteome</keyword>
<dbReference type="EMBL" id="CP046457">
    <property type="protein sequence ID" value="QGT98606.1"/>
    <property type="molecule type" value="Genomic_DNA"/>
</dbReference>
<proteinExistence type="predicted"/>
<dbReference type="RefSeq" id="WP_156202582.1">
    <property type="nucleotide sequence ID" value="NZ_CP046457.1"/>
</dbReference>
<protein>
    <recommendedName>
        <fullName evidence="3">DUF4179 domain-containing protein</fullName>
    </recommendedName>
</protein>